<reference evidence="2 3" key="1">
    <citation type="submission" date="2019-05" db="EMBL/GenBank/DDBJ databases">
        <title>Another draft genome of Portunus trituberculatus and its Hox gene families provides insights of decapod evolution.</title>
        <authorList>
            <person name="Jeong J.-H."/>
            <person name="Song I."/>
            <person name="Kim S."/>
            <person name="Choi T."/>
            <person name="Kim D."/>
            <person name="Ryu S."/>
            <person name="Kim W."/>
        </authorList>
    </citation>
    <scope>NUCLEOTIDE SEQUENCE [LARGE SCALE GENOMIC DNA]</scope>
    <source>
        <tissue evidence="2">Muscle</tissue>
    </source>
</reference>
<dbReference type="EMBL" id="VSRR010132178">
    <property type="protein sequence ID" value="MPD02598.1"/>
    <property type="molecule type" value="Genomic_DNA"/>
</dbReference>
<name>A0A5B7KBH2_PORTR</name>
<dbReference type="Proteomes" id="UP000324222">
    <property type="component" value="Unassembled WGS sequence"/>
</dbReference>
<evidence type="ECO:0000256" key="1">
    <source>
        <dbReference type="SAM" id="MobiDB-lite"/>
    </source>
</evidence>
<proteinExistence type="predicted"/>
<keyword evidence="3" id="KW-1185">Reference proteome</keyword>
<protein>
    <submittedName>
        <fullName evidence="2">Uncharacterized protein</fullName>
    </submittedName>
</protein>
<evidence type="ECO:0000313" key="3">
    <source>
        <dbReference type="Proteomes" id="UP000324222"/>
    </source>
</evidence>
<comment type="caution">
    <text evidence="2">The sequence shown here is derived from an EMBL/GenBank/DDBJ whole genome shotgun (WGS) entry which is preliminary data.</text>
</comment>
<gene>
    <name evidence="2" type="ORF">E2C01_098191</name>
</gene>
<evidence type="ECO:0000313" key="2">
    <source>
        <dbReference type="EMBL" id="MPD02598.1"/>
    </source>
</evidence>
<organism evidence="2 3">
    <name type="scientific">Portunus trituberculatus</name>
    <name type="common">Swimming crab</name>
    <name type="synonym">Neptunus trituberculatus</name>
    <dbReference type="NCBI Taxonomy" id="210409"/>
    <lineage>
        <taxon>Eukaryota</taxon>
        <taxon>Metazoa</taxon>
        <taxon>Ecdysozoa</taxon>
        <taxon>Arthropoda</taxon>
        <taxon>Crustacea</taxon>
        <taxon>Multicrustacea</taxon>
        <taxon>Malacostraca</taxon>
        <taxon>Eumalacostraca</taxon>
        <taxon>Eucarida</taxon>
        <taxon>Decapoda</taxon>
        <taxon>Pleocyemata</taxon>
        <taxon>Brachyura</taxon>
        <taxon>Eubrachyura</taxon>
        <taxon>Portunoidea</taxon>
        <taxon>Portunidae</taxon>
        <taxon>Portuninae</taxon>
        <taxon>Portunus</taxon>
    </lineage>
</organism>
<dbReference type="AlphaFoldDB" id="A0A5B7KBH2"/>
<accession>A0A5B7KBH2</accession>
<feature type="region of interest" description="Disordered" evidence="1">
    <location>
        <begin position="22"/>
        <end position="86"/>
    </location>
</feature>
<sequence>MSTRDPTRPYPLLALPAITPAPKTHLTLPLPRPPPVPPHHHSPAQATNGPIHSPFTPPADPVNIIPASRVGRFGEDSLGSRRLSRY</sequence>